<proteinExistence type="inferred from homology"/>
<dbReference type="InterPro" id="IPR048634">
    <property type="entry name" value="SecD_SecF_C"/>
</dbReference>
<reference evidence="16 17" key="1">
    <citation type="submission" date="2006-02" db="EMBL/GenBank/DDBJ databases">
        <authorList>
            <person name="Waterbury J."/>
            <person name="Ferriera S."/>
            <person name="Johnson J."/>
            <person name="Kravitz S."/>
            <person name="Halpern A."/>
            <person name="Remington K."/>
            <person name="Beeson K."/>
            <person name="Tran B."/>
            <person name="Rogers Y.-H."/>
            <person name="Friedman R."/>
            <person name="Venter J.C."/>
        </authorList>
    </citation>
    <scope>NUCLEOTIDE SEQUENCE [LARGE SCALE GENOMIC DNA]</scope>
    <source>
        <strain evidence="16 17">Nb-231</strain>
    </source>
</reference>
<evidence type="ECO:0000256" key="2">
    <source>
        <dbReference type="ARBA" id="ARBA00022448"/>
    </source>
</evidence>
<evidence type="ECO:0000256" key="7">
    <source>
        <dbReference type="ARBA" id="ARBA00023010"/>
    </source>
</evidence>
<comment type="subcellular location">
    <subcellularLocation>
        <location evidence="1 11">Cell membrane</location>
        <topology evidence="1 11">Multi-pass membrane protein</topology>
    </subcellularLocation>
</comment>
<sequence>MTNRYPLWKYLIIAVALVVGLLYALPNLYGEDPALQITTNQGDAPSAPVRQQILDLLADEGIAAKGSGVRDNHLLVRFHDTEAQLKAANQVGLALGRQYTVALNLAPTTPAWLRAINAQPMYLGLDLRGGVHFLMEVDTQAAIKQAMERYVNAFRTQLREERIRYSEVALNGHSVQVAFKQAPVREAAFQALRNEYPELTFSADEHDGKFQLTALLPQGEVQEIENLAVQQNITTLRNRVNELGVAEPVIQRQGGDHIVVELPGVQDTARAKDILGATATLEFHLVNMSHFPYEGEPNQPVAPDDKVYPERDGGYVLLKRDTILTGEFITDAQAGFDQQTGGPEVTIRLNGAGGKMMNRFTSEHVKDYMAVVFIENQTQTRKVNGELKRIRSRSEEVINVAQIQEPLGSRFRITGLDNPRESHNLALLLRAGSLAAPISIVEERTIGPSLGQHNIDQGFLAVSIGFALVVLFMALYYRIFGLFADAALFANLILIIAVLSMLQATLTLPGIAGIVLTVGMAVDANVLIFERIREELHAGATPQTAINAGYAKALSTITDANVTTLIAALALFAFGTGPVKGFAVTLCIGIVTSMFTAIMGTRALANLVYGGRRGVRLAI</sequence>
<dbReference type="Proteomes" id="UP000003374">
    <property type="component" value="Unassembled WGS sequence"/>
</dbReference>
<keyword evidence="5 11" id="KW-0653">Protein transport</keyword>
<organism evidence="16 17">
    <name type="scientific">Nitrococcus mobilis Nb-231</name>
    <dbReference type="NCBI Taxonomy" id="314278"/>
    <lineage>
        <taxon>Bacteria</taxon>
        <taxon>Pseudomonadati</taxon>
        <taxon>Pseudomonadota</taxon>
        <taxon>Gammaproteobacteria</taxon>
        <taxon>Chromatiales</taxon>
        <taxon>Ectothiorhodospiraceae</taxon>
        <taxon>Nitrococcus</taxon>
    </lineage>
</organism>
<feature type="transmembrane region" description="Helical" evidence="11">
    <location>
        <begin position="7"/>
        <end position="25"/>
    </location>
</feature>
<dbReference type="NCBIfam" id="TIGR00916">
    <property type="entry name" value="2A0604s01"/>
    <property type="match status" value="1"/>
</dbReference>
<feature type="transmembrane region" description="Helical" evidence="11">
    <location>
        <begin position="508"/>
        <end position="529"/>
    </location>
</feature>
<dbReference type="PANTHER" id="PTHR30081">
    <property type="entry name" value="PROTEIN-EXPORT MEMBRANE PROTEIN SEC"/>
    <property type="match status" value="1"/>
</dbReference>
<evidence type="ECO:0000256" key="8">
    <source>
        <dbReference type="ARBA" id="ARBA00023136"/>
    </source>
</evidence>
<evidence type="ECO:0000256" key="4">
    <source>
        <dbReference type="ARBA" id="ARBA00022692"/>
    </source>
</evidence>
<dbReference type="SUPFAM" id="SSF82866">
    <property type="entry name" value="Multidrug efflux transporter AcrB transmembrane domain"/>
    <property type="match status" value="1"/>
</dbReference>
<dbReference type="Gene3D" id="3.30.70.3400">
    <property type="match status" value="2"/>
</dbReference>
<gene>
    <name evidence="11" type="primary">secD</name>
    <name evidence="16" type="ORF">NB231_00655</name>
</gene>
<dbReference type="eggNOG" id="COG0342">
    <property type="taxonomic scope" value="Bacteria"/>
</dbReference>
<evidence type="ECO:0000256" key="11">
    <source>
        <dbReference type="HAMAP-Rule" id="MF_01463"/>
    </source>
</evidence>
<feature type="domain" description="Protein export membrane protein SecD/SecF C-terminal" evidence="12">
    <location>
        <begin position="438"/>
        <end position="599"/>
    </location>
</feature>
<dbReference type="GO" id="GO:0006605">
    <property type="term" value="P:protein targeting"/>
    <property type="evidence" value="ECO:0007669"/>
    <property type="project" value="UniProtKB-UniRule"/>
</dbReference>
<evidence type="ECO:0000313" key="16">
    <source>
        <dbReference type="EMBL" id="EAR21186.1"/>
    </source>
</evidence>
<dbReference type="InterPro" id="IPR005791">
    <property type="entry name" value="SecD"/>
</dbReference>
<dbReference type="Pfam" id="PF07549">
    <property type="entry name" value="Sec_GG"/>
    <property type="match status" value="1"/>
</dbReference>
<dbReference type="Pfam" id="PF13721">
    <property type="entry name" value="SecD-TM1"/>
    <property type="match status" value="1"/>
</dbReference>
<dbReference type="EMBL" id="AAOF01000011">
    <property type="protein sequence ID" value="EAR21186.1"/>
    <property type="molecule type" value="Genomic_DNA"/>
</dbReference>
<accession>A4BSU2</accession>
<feature type="transmembrane region" description="Helical" evidence="11">
    <location>
        <begin position="581"/>
        <end position="605"/>
    </location>
</feature>
<dbReference type="InterPro" id="IPR001036">
    <property type="entry name" value="Acrflvin-R"/>
</dbReference>
<evidence type="ECO:0000313" key="17">
    <source>
        <dbReference type="Proteomes" id="UP000003374"/>
    </source>
</evidence>
<keyword evidence="6 11" id="KW-1133">Transmembrane helix</keyword>
<dbReference type="Pfam" id="PF21760">
    <property type="entry name" value="SecD_1st"/>
    <property type="match status" value="1"/>
</dbReference>
<dbReference type="GO" id="GO:0015450">
    <property type="term" value="F:protein-transporting ATPase activity"/>
    <property type="evidence" value="ECO:0007669"/>
    <property type="project" value="InterPro"/>
</dbReference>
<dbReference type="NCBIfam" id="TIGR01129">
    <property type="entry name" value="secD"/>
    <property type="match status" value="1"/>
</dbReference>
<dbReference type="GO" id="GO:0005886">
    <property type="term" value="C:plasma membrane"/>
    <property type="evidence" value="ECO:0007669"/>
    <property type="project" value="UniProtKB-SubCell"/>
</dbReference>
<dbReference type="InterPro" id="IPR022813">
    <property type="entry name" value="SecD/SecF_arch_bac"/>
</dbReference>
<dbReference type="Gene3D" id="3.30.1360.200">
    <property type="match status" value="1"/>
</dbReference>
<feature type="domain" description="Protein translocase subunit SecDF P1" evidence="14">
    <location>
        <begin position="229"/>
        <end position="287"/>
    </location>
</feature>
<comment type="subunit">
    <text evidence="11">Forms a complex with SecF. Part of the essential Sec protein translocation apparatus which comprises SecA, SecYEG and auxiliary proteins SecDF-YajC and YidC.</text>
</comment>
<dbReference type="Gene3D" id="1.20.1640.10">
    <property type="entry name" value="Multidrug efflux transporter AcrB transmembrane domain"/>
    <property type="match status" value="1"/>
</dbReference>
<dbReference type="InterPro" id="IPR022646">
    <property type="entry name" value="SecD/SecF_CS"/>
</dbReference>
<dbReference type="FunFam" id="1.20.1640.10:FF:000004">
    <property type="entry name" value="Protein translocase subunit SecD"/>
    <property type="match status" value="1"/>
</dbReference>
<evidence type="ECO:0000259" key="15">
    <source>
        <dbReference type="Pfam" id="PF22599"/>
    </source>
</evidence>
<keyword evidence="3 11" id="KW-1003">Cell membrane</keyword>
<evidence type="ECO:0000259" key="14">
    <source>
        <dbReference type="Pfam" id="PF21760"/>
    </source>
</evidence>
<keyword evidence="2 11" id="KW-0813">Transport</keyword>
<comment type="similarity">
    <text evidence="9 11">Belongs to the SecD/SecF family. SecD subfamily.</text>
</comment>
<keyword evidence="8 11" id="KW-0472">Membrane</keyword>
<feature type="transmembrane region" description="Helical" evidence="11">
    <location>
        <begin position="550"/>
        <end position="575"/>
    </location>
</feature>
<comment type="function">
    <text evidence="11">Part of the Sec protein translocase complex. Interacts with the SecYEG preprotein conducting channel. SecDF uses the proton motive force (PMF) to complete protein translocation after the ATP-dependent function of SecA.</text>
</comment>
<name>A4BSU2_9GAMM</name>
<dbReference type="InterPro" id="IPR054384">
    <property type="entry name" value="SecDF_P1_head"/>
</dbReference>
<dbReference type="Pfam" id="PF22599">
    <property type="entry name" value="SecDF_P1_head"/>
    <property type="match status" value="1"/>
</dbReference>
<dbReference type="GO" id="GO:0065002">
    <property type="term" value="P:intracellular protein transmembrane transport"/>
    <property type="evidence" value="ECO:0007669"/>
    <property type="project" value="UniProtKB-UniRule"/>
</dbReference>
<dbReference type="STRING" id="314278.NB231_00655"/>
<evidence type="ECO:0000256" key="9">
    <source>
        <dbReference type="ARBA" id="ARBA00060774"/>
    </source>
</evidence>
<evidence type="ECO:0000256" key="6">
    <source>
        <dbReference type="ARBA" id="ARBA00022989"/>
    </source>
</evidence>
<dbReference type="GO" id="GO:0043952">
    <property type="term" value="P:protein transport by the Sec complex"/>
    <property type="evidence" value="ECO:0007669"/>
    <property type="project" value="UniProtKB-UniRule"/>
</dbReference>
<dbReference type="HOGENOM" id="CLU_007894_4_3_6"/>
<evidence type="ECO:0000256" key="1">
    <source>
        <dbReference type="ARBA" id="ARBA00004651"/>
    </source>
</evidence>
<dbReference type="Pfam" id="PF02355">
    <property type="entry name" value="SecD_SecF_C"/>
    <property type="match status" value="1"/>
</dbReference>
<comment type="caution">
    <text evidence="16">The sequence shown here is derived from an EMBL/GenBank/DDBJ whole genome shotgun (WGS) entry which is preliminary data.</text>
</comment>
<dbReference type="AlphaFoldDB" id="A4BSU2"/>
<keyword evidence="4 11" id="KW-0812">Transmembrane</keyword>
<dbReference type="InterPro" id="IPR055344">
    <property type="entry name" value="SecD_SecF_C_bact"/>
</dbReference>
<keyword evidence="7 11" id="KW-0811">Translocation</keyword>
<keyword evidence="17" id="KW-1185">Reference proteome</keyword>
<dbReference type="InterPro" id="IPR027398">
    <property type="entry name" value="SecD-TM"/>
</dbReference>
<feature type="domain" description="SecD export protein N-terminal TM" evidence="13">
    <location>
        <begin position="3"/>
        <end position="103"/>
    </location>
</feature>
<feature type="transmembrane region" description="Helical" evidence="11">
    <location>
        <begin position="458"/>
        <end position="477"/>
    </location>
</feature>
<dbReference type="InterPro" id="IPR048631">
    <property type="entry name" value="SecD_1st"/>
</dbReference>
<dbReference type="HAMAP" id="MF_01463_B">
    <property type="entry name" value="SecD_B"/>
    <property type="match status" value="1"/>
</dbReference>
<dbReference type="PANTHER" id="PTHR30081:SF1">
    <property type="entry name" value="PROTEIN TRANSLOCASE SUBUNIT SECD"/>
    <property type="match status" value="1"/>
</dbReference>
<dbReference type="FunFam" id="3.30.1360.200:FF:000001">
    <property type="entry name" value="Protein translocase subunit SecD"/>
    <property type="match status" value="1"/>
</dbReference>
<evidence type="ECO:0000256" key="3">
    <source>
        <dbReference type="ARBA" id="ARBA00022475"/>
    </source>
</evidence>
<dbReference type="OrthoDB" id="9805019at2"/>
<protein>
    <recommendedName>
        <fullName evidence="10 11">Protein translocase subunit SecD</fullName>
    </recommendedName>
</protein>
<evidence type="ECO:0000256" key="10">
    <source>
        <dbReference type="ARBA" id="ARBA00068220"/>
    </source>
</evidence>
<feature type="transmembrane region" description="Helical" evidence="11">
    <location>
        <begin position="482"/>
        <end position="502"/>
    </location>
</feature>
<feature type="domain" description="SecDF P1 head subdomain" evidence="15">
    <location>
        <begin position="306"/>
        <end position="436"/>
    </location>
</feature>
<dbReference type="RefSeq" id="WP_004998795.1">
    <property type="nucleotide sequence ID" value="NZ_CH672427.1"/>
</dbReference>
<dbReference type="FunFam" id="3.30.70.3400:FF:000003">
    <property type="entry name" value="Preprotein translocase subunit SecD"/>
    <property type="match status" value="1"/>
</dbReference>
<evidence type="ECO:0000259" key="12">
    <source>
        <dbReference type="Pfam" id="PF02355"/>
    </source>
</evidence>
<evidence type="ECO:0000259" key="13">
    <source>
        <dbReference type="Pfam" id="PF13721"/>
    </source>
</evidence>
<evidence type="ECO:0000256" key="5">
    <source>
        <dbReference type="ARBA" id="ARBA00022927"/>
    </source>
</evidence>
<dbReference type="PRINTS" id="PR00702">
    <property type="entry name" value="ACRIFLAVINRP"/>
</dbReference>